<feature type="domain" description="B box-type" evidence="10">
    <location>
        <begin position="134"/>
        <end position="175"/>
    </location>
</feature>
<evidence type="ECO:0000313" key="12">
    <source>
        <dbReference type="EMBL" id="KAG9462484.1"/>
    </source>
</evidence>
<keyword evidence="13" id="KW-1185">Reference proteome</keyword>
<dbReference type="EMBL" id="WNTK01011136">
    <property type="protein sequence ID" value="KAG9462484.1"/>
    <property type="molecule type" value="Genomic_DNA"/>
</dbReference>
<dbReference type="GO" id="GO:0008270">
    <property type="term" value="F:zinc ion binding"/>
    <property type="evidence" value="ECO:0007669"/>
    <property type="project" value="UniProtKB-KW"/>
</dbReference>
<evidence type="ECO:0000259" key="9">
    <source>
        <dbReference type="PROSITE" id="PS50089"/>
    </source>
</evidence>
<dbReference type="InterPro" id="IPR027370">
    <property type="entry name" value="Znf-RING_euk"/>
</dbReference>
<dbReference type="SMART" id="SM00449">
    <property type="entry name" value="SPRY"/>
    <property type="match status" value="1"/>
</dbReference>
<evidence type="ECO:0000259" key="10">
    <source>
        <dbReference type="PROSITE" id="PS50119"/>
    </source>
</evidence>
<dbReference type="InterPro" id="IPR013083">
    <property type="entry name" value="Znf_RING/FYVE/PHD"/>
</dbReference>
<dbReference type="SMART" id="SM00336">
    <property type="entry name" value="BBOX"/>
    <property type="match status" value="1"/>
</dbReference>
<dbReference type="InterPro" id="IPR001841">
    <property type="entry name" value="Znf_RING"/>
</dbReference>
<evidence type="ECO:0000256" key="6">
    <source>
        <dbReference type="ARBA" id="ARBA00023054"/>
    </source>
</evidence>
<dbReference type="InterPro" id="IPR006574">
    <property type="entry name" value="PRY"/>
</dbReference>
<dbReference type="Proteomes" id="UP000770717">
    <property type="component" value="Unassembled WGS sequence"/>
</dbReference>
<dbReference type="OrthoDB" id="6270329at2759"/>
<evidence type="ECO:0000256" key="1">
    <source>
        <dbReference type="ARBA" id="ARBA00022588"/>
    </source>
</evidence>
<evidence type="ECO:0000259" key="11">
    <source>
        <dbReference type="PROSITE" id="PS50188"/>
    </source>
</evidence>
<protein>
    <submittedName>
        <fullName evidence="12">Uncharacterized protein</fullName>
    </submittedName>
</protein>
<dbReference type="InterPro" id="IPR043136">
    <property type="entry name" value="B30.2/SPRY_sf"/>
</dbReference>
<dbReference type="Pfam" id="PF00643">
    <property type="entry name" value="zf-B_box"/>
    <property type="match status" value="1"/>
</dbReference>
<accession>A0A8J6BCN0</accession>
<dbReference type="Pfam" id="PF13765">
    <property type="entry name" value="PRY"/>
    <property type="match status" value="1"/>
</dbReference>
<dbReference type="SMART" id="SM00589">
    <property type="entry name" value="PRY"/>
    <property type="match status" value="1"/>
</dbReference>
<dbReference type="GO" id="GO:0005737">
    <property type="term" value="C:cytoplasm"/>
    <property type="evidence" value="ECO:0007669"/>
    <property type="project" value="UniProtKB-ARBA"/>
</dbReference>
<reference evidence="12" key="1">
    <citation type="thesis" date="2020" institute="ProQuest LLC" country="789 East Eisenhower Parkway, Ann Arbor, MI, USA">
        <title>Comparative Genomics and Chromosome Evolution.</title>
        <authorList>
            <person name="Mudd A.B."/>
        </authorList>
    </citation>
    <scope>NUCLEOTIDE SEQUENCE</scope>
    <source>
        <strain evidence="12">HN-11 Male</strain>
        <tissue evidence="12">Kidney and liver</tissue>
    </source>
</reference>
<evidence type="ECO:0000256" key="7">
    <source>
        <dbReference type="PROSITE-ProRule" id="PRU00024"/>
    </source>
</evidence>
<dbReference type="Pfam" id="PF13445">
    <property type="entry name" value="zf-RING_UBOX"/>
    <property type="match status" value="1"/>
</dbReference>
<evidence type="ECO:0000313" key="13">
    <source>
        <dbReference type="Proteomes" id="UP000770717"/>
    </source>
</evidence>
<dbReference type="Pfam" id="PF00622">
    <property type="entry name" value="SPRY"/>
    <property type="match status" value="1"/>
</dbReference>
<dbReference type="PANTHER" id="PTHR25465:SF48">
    <property type="entry name" value="E3 UBIQUITIN-PROTEIN LIGASE TRIM39"/>
    <property type="match status" value="1"/>
</dbReference>
<comment type="caution">
    <text evidence="12">The sequence shown here is derived from an EMBL/GenBank/DDBJ whole genome shotgun (WGS) entry which is preliminary data.</text>
</comment>
<dbReference type="InterPro" id="IPR001870">
    <property type="entry name" value="B30.2/SPRY"/>
</dbReference>
<organism evidence="12 13">
    <name type="scientific">Eleutherodactylus coqui</name>
    <name type="common">Puerto Rican coqui</name>
    <dbReference type="NCBI Taxonomy" id="57060"/>
    <lineage>
        <taxon>Eukaryota</taxon>
        <taxon>Metazoa</taxon>
        <taxon>Chordata</taxon>
        <taxon>Craniata</taxon>
        <taxon>Vertebrata</taxon>
        <taxon>Euteleostomi</taxon>
        <taxon>Amphibia</taxon>
        <taxon>Batrachia</taxon>
        <taxon>Anura</taxon>
        <taxon>Neobatrachia</taxon>
        <taxon>Hyloidea</taxon>
        <taxon>Eleutherodactylidae</taxon>
        <taxon>Eleutherodactylinae</taxon>
        <taxon>Eleutherodactylus</taxon>
        <taxon>Eleutherodactylus</taxon>
    </lineage>
</organism>
<dbReference type="InterPro" id="IPR000315">
    <property type="entry name" value="Znf_B-box"/>
</dbReference>
<dbReference type="PROSITE" id="PS50188">
    <property type="entry name" value="B302_SPRY"/>
    <property type="match status" value="1"/>
</dbReference>
<dbReference type="SMART" id="SM00184">
    <property type="entry name" value="RING"/>
    <property type="match status" value="1"/>
</dbReference>
<dbReference type="AlphaFoldDB" id="A0A8J6BCN0"/>
<dbReference type="SUPFAM" id="SSF49899">
    <property type="entry name" value="Concanavalin A-like lectins/glucanases"/>
    <property type="match status" value="1"/>
</dbReference>
<dbReference type="PROSITE" id="PS50119">
    <property type="entry name" value="ZF_BBOX"/>
    <property type="match status" value="1"/>
</dbReference>
<dbReference type="Gene3D" id="2.60.120.920">
    <property type="match status" value="1"/>
</dbReference>
<keyword evidence="6 8" id="KW-0175">Coiled coil</keyword>
<gene>
    <name evidence="12" type="ORF">GDO78_014060</name>
</gene>
<dbReference type="Gene3D" id="3.30.40.10">
    <property type="entry name" value="Zinc/RING finger domain, C3HC4 (zinc finger)"/>
    <property type="match status" value="1"/>
</dbReference>
<dbReference type="GO" id="GO:0045087">
    <property type="term" value="P:innate immune response"/>
    <property type="evidence" value="ECO:0007669"/>
    <property type="project" value="UniProtKB-KW"/>
</dbReference>
<dbReference type="SUPFAM" id="SSF57850">
    <property type="entry name" value="RING/U-box"/>
    <property type="match status" value="1"/>
</dbReference>
<dbReference type="CDD" id="cd19769">
    <property type="entry name" value="Bbox2_TRIM16-like"/>
    <property type="match status" value="1"/>
</dbReference>
<dbReference type="InterPro" id="IPR003877">
    <property type="entry name" value="SPRY_dom"/>
</dbReference>
<dbReference type="PRINTS" id="PR01407">
    <property type="entry name" value="BUTYPHLNCDUF"/>
</dbReference>
<keyword evidence="3 7" id="KW-0863">Zinc-finger</keyword>
<dbReference type="InterPro" id="IPR013320">
    <property type="entry name" value="ConA-like_dom_sf"/>
</dbReference>
<keyword evidence="4" id="KW-0862">Zinc</keyword>
<dbReference type="PANTHER" id="PTHR25465">
    <property type="entry name" value="B-BOX DOMAIN CONTAINING"/>
    <property type="match status" value="1"/>
</dbReference>
<sequence>MASADLRDELDCSICLSLYTDPVSLRCGHNFCRSCIVSALDAQEAAGVYSCPDCREESPQRPALEKNRKLANIVERFLSSQPDMESRIFCTYCIKSLVPAVRTCLHCEASFCEEHLPRHSKSPEHTLVGPTVTLEERKCSTHHEVLKYYCPVDGACICVSCWVAGDHKGHDVQLLDVACEKEKEKLKTVLEELKSEREEAGRRVQNLKDHETEQRETLAALTERVSGLFTDLREKLHGLEKRIQDEITRQQDQVSLSMSDLVRQVELHKDELTKKITQFEGLCNISDPLTFLQEDCGDISGRSCDVIGEVGDAQCLDEDVVSLLLHRGLLHFADSLIDMKIKRQFSVMEKSDILLDIDTAHNYIIISEDLRSASYTATSQNKPAGPKRFTSRHVFSSRSFSSGRHYWEVDVSQAEKWLIGVAGASMERKWVGDESFIGRNNKSWVLTVNGGFIARHKNVDHRLLSDSPVQAVVFYLDYEAGRLSFYELCDPIRHLHTFTASFTEPLYAAFFVFADSSIRIMK</sequence>
<dbReference type="Gene3D" id="3.30.160.60">
    <property type="entry name" value="Classic Zinc Finger"/>
    <property type="match status" value="1"/>
</dbReference>
<evidence type="ECO:0000256" key="4">
    <source>
        <dbReference type="ARBA" id="ARBA00022833"/>
    </source>
</evidence>
<feature type="coiled-coil region" evidence="8">
    <location>
        <begin position="176"/>
        <end position="224"/>
    </location>
</feature>
<keyword evidence="1" id="KW-0399">Innate immunity</keyword>
<evidence type="ECO:0000256" key="8">
    <source>
        <dbReference type="SAM" id="Coils"/>
    </source>
</evidence>
<evidence type="ECO:0000256" key="3">
    <source>
        <dbReference type="ARBA" id="ARBA00022771"/>
    </source>
</evidence>
<dbReference type="InterPro" id="IPR017907">
    <property type="entry name" value="Znf_RING_CS"/>
</dbReference>
<dbReference type="CDD" id="cd12891">
    <property type="entry name" value="SPRY_PRY_C-I_2"/>
    <property type="match status" value="1"/>
</dbReference>
<name>A0A8J6BCN0_ELECQ</name>
<feature type="domain" description="B30.2/SPRY" evidence="11">
    <location>
        <begin position="333"/>
        <end position="522"/>
    </location>
</feature>
<dbReference type="PROSITE" id="PS50089">
    <property type="entry name" value="ZF_RING_2"/>
    <property type="match status" value="1"/>
</dbReference>
<feature type="domain" description="RING-type" evidence="9">
    <location>
        <begin position="12"/>
        <end position="55"/>
    </location>
</feature>
<dbReference type="SUPFAM" id="SSF57845">
    <property type="entry name" value="B-box zinc-binding domain"/>
    <property type="match status" value="1"/>
</dbReference>
<dbReference type="InterPro" id="IPR051051">
    <property type="entry name" value="E3_ubiq-ligase_TRIM/RNF"/>
</dbReference>
<proteinExistence type="predicted"/>
<evidence type="ECO:0000256" key="5">
    <source>
        <dbReference type="ARBA" id="ARBA00022859"/>
    </source>
</evidence>
<keyword evidence="2" id="KW-0479">Metal-binding</keyword>
<dbReference type="InterPro" id="IPR003879">
    <property type="entry name" value="Butyrophylin_SPRY"/>
</dbReference>
<dbReference type="PROSITE" id="PS00518">
    <property type="entry name" value="ZF_RING_1"/>
    <property type="match status" value="1"/>
</dbReference>
<keyword evidence="5" id="KW-0391">Immunity</keyword>
<evidence type="ECO:0000256" key="2">
    <source>
        <dbReference type="ARBA" id="ARBA00022723"/>
    </source>
</evidence>